<dbReference type="InterPro" id="IPR001343">
    <property type="entry name" value="Hemolysn_Ca-bd"/>
</dbReference>
<evidence type="ECO:0000256" key="1">
    <source>
        <dbReference type="ARBA" id="ARBA00022837"/>
    </source>
</evidence>
<dbReference type="InterPro" id="IPR011049">
    <property type="entry name" value="Serralysin-like_metalloprot_C"/>
</dbReference>
<organism evidence="4 5">
    <name type="scientific">Pseudomonas asturiensis</name>
    <dbReference type="NCBI Taxonomy" id="1190415"/>
    <lineage>
        <taxon>Bacteria</taxon>
        <taxon>Pseudomonadati</taxon>
        <taxon>Pseudomonadota</taxon>
        <taxon>Gammaproteobacteria</taxon>
        <taxon>Pseudomonadales</taxon>
        <taxon>Pseudomonadaceae</taxon>
        <taxon>Pseudomonas</taxon>
    </lineage>
</organism>
<dbReference type="PRINTS" id="PR00313">
    <property type="entry name" value="CABNDNGRPT"/>
</dbReference>
<dbReference type="Pfam" id="PF00353">
    <property type="entry name" value="HemolysinCabind"/>
    <property type="match status" value="1"/>
</dbReference>
<dbReference type="Pfam" id="PF13946">
    <property type="entry name" value="DUF4214"/>
    <property type="match status" value="1"/>
</dbReference>
<evidence type="ECO:0000259" key="3">
    <source>
        <dbReference type="Pfam" id="PF13946"/>
    </source>
</evidence>
<dbReference type="InterPro" id="IPR038255">
    <property type="entry name" value="PBS_linker_sf"/>
</dbReference>
<evidence type="ECO:0000313" key="5">
    <source>
        <dbReference type="Proteomes" id="UP000464644"/>
    </source>
</evidence>
<dbReference type="EMBL" id="CP047265">
    <property type="protein sequence ID" value="QHF02454.1"/>
    <property type="molecule type" value="Genomic_DNA"/>
</dbReference>
<evidence type="ECO:0000256" key="2">
    <source>
        <dbReference type="SAM" id="MobiDB-lite"/>
    </source>
</evidence>
<gene>
    <name evidence="4" type="ORF">N015_08540</name>
</gene>
<accession>A0ABX6HA49</accession>
<dbReference type="RefSeq" id="WP_024685262.1">
    <property type="nucleotide sequence ID" value="NZ_CP047265.1"/>
</dbReference>
<sequence>MATVENQQLIASLYVAAFGRAPDKGGLAYWTAQMDAGLSFEDIVSSLLSSQEAGSLAGEGVSDQAFLSNLYGNVLSRVPDTSGVLYWQGRLENLENRTQLVMEYLSSITSNTGNDTKLLQNKVDFSLSFAASKSGDSVSYAKSLLSTITSDPNSVESAKSANASLDNPATSSPGGGPVVALPDHFTAKFVFGNLQFGGDATGEISMSWVGSTATFTRDTYSVPVVFSYLGISLTLAKDQTLAASLSDVKKLLSFGWISELVSKEGTLKLTDAELPASDVLSIDGISAVVVDLTAATTLTGSAKDIALVQAADGVSVNLSPSVSITITDVISSITDIISAAGASDVLNVTDMATTDLDLLNLTGFEVINLHGSAPDATIHIANSPGTTVNSDAPVRVQLGSGGQTFNGSSGDDFVGTDSAGNTLNGGGGNDKIVVSNNSGVNTVLDLSTGDALQVTGSGTLIANHIVEFVAESTSNFVGLVTLNAGSADATIDVSAATGSAGATLFGGAGNDLLTGGVKNDVLIGGLGMDTLTGGSGSNLFKFAAADFDATDTLGLIATKDVITDFNSEPGNKIDFDVNLAYVEHSAAAIAGKASISGSGVATFHADDITLAQQLAAVVSSVGTDAIGTAVSFQLGADAYVFVVGDDSIGVQAGDGLIKLTGVNDAQLYLTGGDLTSFSPVP</sequence>
<feature type="domain" description="DUF4214" evidence="3">
    <location>
        <begin position="45"/>
        <end position="107"/>
    </location>
</feature>
<proteinExistence type="predicted"/>
<feature type="compositionally biased region" description="Polar residues" evidence="2">
    <location>
        <begin position="150"/>
        <end position="172"/>
    </location>
</feature>
<evidence type="ECO:0000313" key="4">
    <source>
        <dbReference type="EMBL" id="QHF02454.1"/>
    </source>
</evidence>
<dbReference type="SUPFAM" id="SSF51120">
    <property type="entry name" value="beta-Roll"/>
    <property type="match status" value="2"/>
</dbReference>
<reference evidence="4 5" key="1">
    <citation type="journal article" date="2014" name="Genome Announc.">
        <title>Draft Genome Sequences of a Phylogenetically Diverse Suite of Pseudomonas syringae Strains from Multiple Source Populations.</title>
        <authorList>
            <person name="Baltrus D.A."/>
            <person name="Yourstone S."/>
            <person name="Lind A."/>
            <person name="Guilbaud C."/>
            <person name="Sands D.C."/>
            <person name="Jones C.D."/>
            <person name="Morris C.E."/>
            <person name="Dangl J.L."/>
        </authorList>
    </citation>
    <scope>NUCLEOTIDE SEQUENCE [LARGE SCALE GENOMIC DNA]</scope>
    <source>
        <strain evidence="4 5">CC1524</strain>
    </source>
</reference>
<dbReference type="Gene3D" id="1.10.3130.20">
    <property type="entry name" value="Phycobilisome linker domain"/>
    <property type="match status" value="1"/>
</dbReference>
<dbReference type="Gene3D" id="2.150.10.10">
    <property type="entry name" value="Serralysin-like metalloprotease, C-terminal"/>
    <property type="match status" value="1"/>
</dbReference>
<dbReference type="InterPro" id="IPR025282">
    <property type="entry name" value="DUF4214"/>
</dbReference>
<dbReference type="Proteomes" id="UP000464644">
    <property type="component" value="Chromosome"/>
</dbReference>
<feature type="region of interest" description="Disordered" evidence="2">
    <location>
        <begin position="150"/>
        <end position="177"/>
    </location>
</feature>
<protein>
    <submittedName>
        <fullName evidence="4">DUF4214 domain-containing protein</fullName>
    </submittedName>
</protein>
<keyword evidence="5" id="KW-1185">Reference proteome</keyword>
<keyword evidence="1" id="KW-0106">Calcium</keyword>
<name>A0ABX6HA49_9PSED</name>